<proteinExistence type="predicted"/>
<feature type="region of interest" description="Disordered" evidence="2">
    <location>
        <begin position="865"/>
        <end position="903"/>
    </location>
</feature>
<dbReference type="RefSeq" id="XP_016252503.1">
    <property type="nucleotide sequence ID" value="XM_016390601.1"/>
</dbReference>
<gene>
    <name evidence="3" type="ORF">PV07_03845</name>
</gene>
<feature type="region of interest" description="Disordered" evidence="2">
    <location>
        <begin position="733"/>
        <end position="809"/>
    </location>
</feature>
<dbReference type="AlphaFoldDB" id="A0A0D2B3W3"/>
<accession>A0A0D2B3W3</accession>
<sequence length="928" mass="102291">MASKLMDAAILVDDDNMENHNPHVSPNPLKCPPAPLHQLSPERINQQRIPQSPSLHSYLVEHDRPSTRDSFTSDVQSKVAFLNNLAANTSVQSSPTRPRRLGAGLPDNCSGTPNHNLNTNNALQRAVMGYEEAQASLASLNAELERAKEELASKKKRERMLSQRVEDLLEELQADKEKRGRDQESYTKEIKRCRKETYRAELAVVEARQDLQEVRAELKKCQAEIQHEKTEKEKSRQESFERAYALAGMVGEMDQLRDRLKAVEKERDAALLEAKATVVEKNASLEKGVQTESREAQNDGAGTETPVKQEEGKAFQGKEKVRSPHHSDSESDIQSVSQFRMIPPSASTSHTISGGPARLVPFKMPDFAAAISRLDYYDKQLGGEKITPEEEVEFLKQELAWARKKHEEDSDLIHFMHMQCQFKACPCRLAESNGERFVHDQVYDAKMQQQRASKKRKLSNDEEKRPVLEESHKRFAEQPLTGKDMPAQNKPKAEPPSIESEPARLPPDPTPELMDKTSEEPLVLEEAIEVPLPDPDPMELDSSTTTPDATAQLEEITQVLVEPATGSQPFSFSTSITSNAGIGTAAPPLRHTESASAVLDQDLFDLSPPKQAPPRRPSTALGILTVDSPIRLVPDSPRSVRSFQRESVRTLTKERNTAFTPSVTTTTTKIALKDSPSRGSLHRRAQSKPNLRGQSPLVASVMSHHDDGDAQSTFVKDSSASPAASTLFPVTPLHKHSRSMHNLAQHAQTQAHVQGQAQAQVPGHARSPESSAATTTTTTTTTRVPLREAVDADDVFSPEHRSNRNGYDHAQTEVLNIRLDSDPGREPIPQAQSRVTSLASSAMLSNVPGTPISREAALAQIRARRDRARSVNLKRSVEGHGKGVNGTRSPTKPRPGVLNGSSGLFQAVGKENARREISQASAPGRLAF</sequence>
<feature type="region of interest" description="Disordered" evidence="2">
    <location>
        <begin position="909"/>
        <end position="928"/>
    </location>
</feature>
<feature type="region of interest" description="Disordered" evidence="2">
    <location>
        <begin position="674"/>
        <end position="694"/>
    </location>
</feature>
<dbReference type="GeneID" id="27343039"/>
<feature type="region of interest" description="Disordered" evidence="2">
    <location>
        <begin position="448"/>
        <end position="516"/>
    </location>
</feature>
<evidence type="ECO:0000256" key="2">
    <source>
        <dbReference type="SAM" id="MobiDB-lite"/>
    </source>
</evidence>
<dbReference type="EMBL" id="KN847041">
    <property type="protein sequence ID" value="KIW32287.1"/>
    <property type="molecule type" value="Genomic_DNA"/>
</dbReference>
<protein>
    <recommendedName>
        <fullName evidence="5">DNA endonuclease activator Ctp1 C-terminal domain-containing protein</fullName>
    </recommendedName>
</protein>
<dbReference type="VEuPathDB" id="FungiDB:PV07_03845"/>
<dbReference type="PANTHER" id="PTHR42041">
    <property type="entry name" value="DNA ENDONUCLEASE ACTIVATOR CTP1 C-TERMINAL DOMAIN-CONTAINING PROTEIN"/>
    <property type="match status" value="1"/>
</dbReference>
<dbReference type="Proteomes" id="UP000054466">
    <property type="component" value="Unassembled WGS sequence"/>
</dbReference>
<feature type="region of interest" description="Disordered" evidence="2">
    <location>
        <begin position="285"/>
        <end position="335"/>
    </location>
</feature>
<name>A0A0D2B3W3_9EURO</name>
<dbReference type="OrthoDB" id="4495335at2759"/>
<organism evidence="3 4">
    <name type="scientific">Cladophialophora immunda</name>
    <dbReference type="NCBI Taxonomy" id="569365"/>
    <lineage>
        <taxon>Eukaryota</taxon>
        <taxon>Fungi</taxon>
        <taxon>Dikarya</taxon>
        <taxon>Ascomycota</taxon>
        <taxon>Pezizomycotina</taxon>
        <taxon>Eurotiomycetes</taxon>
        <taxon>Chaetothyriomycetidae</taxon>
        <taxon>Chaetothyriales</taxon>
        <taxon>Herpotrichiellaceae</taxon>
        <taxon>Cladophialophora</taxon>
    </lineage>
</organism>
<evidence type="ECO:0000313" key="3">
    <source>
        <dbReference type="EMBL" id="KIW32287.1"/>
    </source>
</evidence>
<feature type="compositionally biased region" description="Low complexity" evidence="2">
    <location>
        <begin position="744"/>
        <end position="765"/>
    </location>
</feature>
<evidence type="ECO:0008006" key="5">
    <source>
        <dbReference type="Google" id="ProtNLM"/>
    </source>
</evidence>
<evidence type="ECO:0000313" key="4">
    <source>
        <dbReference type="Proteomes" id="UP000054466"/>
    </source>
</evidence>
<feature type="compositionally biased region" description="Basic and acidic residues" evidence="2">
    <location>
        <begin position="307"/>
        <end position="329"/>
    </location>
</feature>
<dbReference type="PANTHER" id="PTHR42041:SF1">
    <property type="entry name" value="DNA ENDONUCLEASE ACTIVATOR CTP1 C-TERMINAL DOMAIN-CONTAINING PROTEIN"/>
    <property type="match status" value="1"/>
</dbReference>
<dbReference type="HOGENOM" id="CLU_317602_0_0_1"/>
<reference evidence="3 4" key="1">
    <citation type="submission" date="2015-01" db="EMBL/GenBank/DDBJ databases">
        <title>The Genome Sequence of Cladophialophora immunda CBS83496.</title>
        <authorList>
            <consortium name="The Broad Institute Genomics Platform"/>
            <person name="Cuomo C."/>
            <person name="de Hoog S."/>
            <person name="Gorbushina A."/>
            <person name="Stielow B."/>
            <person name="Teixiera M."/>
            <person name="Abouelleil A."/>
            <person name="Chapman S.B."/>
            <person name="Priest M."/>
            <person name="Young S.K."/>
            <person name="Wortman J."/>
            <person name="Nusbaum C."/>
            <person name="Birren B."/>
        </authorList>
    </citation>
    <scope>NUCLEOTIDE SEQUENCE [LARGE SCALE GENOMIC DNA]</scope>
    <source>
        <strain evidence="3 4">CBS 83496</strain>
    </source>
</reference>
<keyword evidence="4" id="KW-1185">Reference proteome</keyword>
<feature type="compositionally biased region" description="Basic and acidic residues" evidence="2">
    <location>
        <begin position="797"/>
        <end position="809"/>
    </location>
</feature>
<feature type="coiled-coil region" evidence="1">
    <location>
        <begin position="130"/>
        <end position="178"/>
    </location>
</feature>
<feature type="coiled-coil region" evidence="1">
    <location>
        <begin position="204"/>
        <end position="273"/>
    </location>
</feature>
<dbReference type="STRING" id="569365.A0A0D2B3W3"/>
<feature type="compositionally biased region" description="Basic and acidic residues" evidence="2">
    <location>
        <begin position="458"/>
        <end position="476"/>
    </location>
</feature>
<keyword evidence="1" id="KW-0175">Coiled coil</keyword>
<evidence type="ECO:0000256" key="1">
    <source>
        <dbReference type="SAM" id="Coils"/>
    </source>
</evidence>